<feature type="active site" description="Proton donor/acceptor" evidence="6">
    <location>
        <position position="121"/>
    </location>
</feature>
<evidence type="ECO:0000256" key="6">
    <source>
        <dbReference type="HAMAP-Rule" id="MF_00214"/>
    </source>
</evidence>
<feature type="binding site" evidence="6">
    <location>
        <position position="207"/>
    </location>
    <ligand>
        <name>3-dehydroquinate</name>
        <dbReference type="ChEBI" id="CHEBI:32364"/>
    </ligand>
</feature>
<name>A0A7X2D2F9_9LACT</name>
<dbReference type="Gene3D" id="3.20.20.70">
    <property type="entry name" value="Aldolase class I"/>
    <property type="match status" value="1"/>
</dbReference>
<dbReference type="GO" id="GO:0009073">
    <property type="term" value="P:aromatic amino acid family biosynthetic process"/>
    <property type="evidence" value="ECO:0007669"/>
    <property type="project" value="UniProtKB-KW"/>
</dbReference>
<dbReference type="UniPathway" id="UPA00053">
    <property type="reaction ID" value="UER00086"/>
</dbReference>
<dbReference type="AlphaFoldDB" id="A0A7X2D2F9"/>
<dbReference type="EMBL" id="WITJ01000011">
    <property type="protein sequence ID" value="MQW40030.1"/>
    <property type="molecule type" value="Genomic_DNA"/>
</dbReference>
<dbReference type="FunFam" id="3.20.20.70:FF:000047">
    <property type="entry name" value="3-dehydroquinate dehydratase"/>
    <property type="match status" value="1"/>
</dbReference>
<comment type="caution">
    <text evidence="7">The sequence shown here is derived from an EMBL/GenBank/DDBJ whole genome shotgun (WGS) entry which is preliminary data.</text>
</comment>
<feature type="binding site" evidence="6">
    <location>
        <position position="211"/>
    </location>
    <ligand>
        <name>3-dehydroquinate</name>
        <dbReference type="ChEBI" id="CHEBI:32364"/>
    </ligand>
</feature>
<gene>
    <name evidence="6 7" type="primary">aroD</name>
    <name evidence="7" type="ORF">GHI93_08830</name>
</gene>
<comment type="similarity">
    <text evidence="6">Belongs to the type-I 3-dehydroquinase family.</text>
</comment>
<evidence type="ECO:0000256" key="1">
    <source>
        <dbReference type="ARBA" id="ARBA00001864"/>
    </source>
</evidence>
<evidence type="ECO:0000256" key="4">
    <source>
        <dbReference type="ARBA" id="ARBA00023239"/>
    </source>
</evidence>
<feature type="binding site" evidence="6">
    <location>
        <position position="188"/>
    </location>
    <ligand>
        <name>3-dehydroquinate</name>
        <dbReference type="ChEBI" id="CHEBI:32364"/>
    </ligand>
</feature>
<accession>A0A7X2D2F9</accession>
<proteinExistence type="inferred from homology"/>
<reference evidence="7 8" key="1">
    <citation type="submission" date="2019-10" db="EMBL/GenBank/DDBJ databases">
        <authorList>
            <person name="Dong K."/>
        </authorList>
    </citation>
    <scope>NUCLEOTIDE SEQUENCE [LARGE SCALE GENOMIC DNA]</scope>
    <source>
        <strain evidence="7 8">DSM 28960</strain>
    </source>
</reference>
<dbReference type="PANTHER" id="PTHR43699:SF1">
    <property type="entry name" value="3-DEHYDROQUINATE DEHYDRATASE"/>
    <property type="match status" value="1"/>
</dbReference>
<dbReference type="SUPFAM" id="SSF51569">
    <property type="entry name" value="Aldolase"/>
    <property type="match status" value="1"/>
</dbReference>
<evidence type="ECO:0000256" key="2">
    <source>
        <dbReference type="ARBA" id="ARBA00022605"/>
    </source>
</evidence>
<feature type="binding site" evidence="6">
    <location>
        <begin position="33"/>
        <end position="35"/>
    </location>
    <ligand>
        <name>3-dehydroquinate</name>
        <dbReference type="ChEBI" id="CHEBI:32364"/>
    </ligand>
</feature>
<feature type="active site" description="Schiff-base intermediate with substrate" evidence="6">
    <location>
        <position position="146"/>
    </location>
</feature>
<feature type="binding site" evidence="6">
    <location>
        <position position="65"/>
    </location>
    <ligand>
        <name>3-dehydroquinate</name>
        <dbReference type="ChEBI" id="CHEBI:32364"/>
    </ligand>
</feature>
<comment type="subunit">
    <text evidence="6">Homodimer.</text>
</comment>
<dbReference type="GO" id="GO:0008652">
    <property type="term" value="P:amino acid biosynthetic process"/>
    <property type="evidence" value="ECO:0007669"/>
    <property type="project" value="UniProtKB-KW"/>
</dbReference>
<evidence type="ECO:0000313" key="8">
    <source>
        <dbReference type="Proteomes" id="UP000439550"/>
    </source>
</evidence>
<dbReference type="HAMAP" id="MF_00214">
    <property type="entry name" value="AroD"/>
    <property type="match status" value="1"/>
</dbReference>
<dbReference type="PANTHER" id="PTHR43699">
    <property type="entry name" value="3-DEHYDROQUINATE DEHYDRATASE"/>
    <property type="match status" value="1"/>
</dbReference>
<keyword evidence="4 6" id="KW-0456">Lyase</keyword>
<dbReference type="CDD" id="cd00502">
    <property type="entry name" value="DHQase_I"/>
    <property type="match status" value="1"/>
</dbReference>
<protein>
    <recommendedName>
        <fullName evidence="6">3-dehydroquinate dehydratase</fullName>
        <shortName evidence="6">3-dehydroquinase</shortName>
        <ecNumber evidence="6">4.2.1.10</ecNumber>
    </recommendedName>
    <alternativeName>
        <fullName evidence="6">Type I DHQase</fullName>
    </alternativeName>
    <alternativeName>
        <fullName evidence="6">Type I dehydroquinase</fullName>
        <shortName evidence="6">DHQ1</shortName>
    </alternativeName>
</protein>
<keyword evidence="2 6" id="KW-0028">Amino-acid biosynthesis</keyword>
<comment type="catalytic activity">
    <reaction evidence="1 6">
        <text>3-dehydroquinate = 3-dehydroshikimate + H2O</text>
        <dbReference type="Rhea" id="RHEA:21096"/>
        <dbReference type="ChEBI" id="CHEBI:15377"/>
        <dbReference type="ChEBI" id="CHEBI:16630"/>
        <dbReference type="ChEBI" id="CHEBI:32364"/>
        <dbReference type="EC" id="4.2.1.10"/>
    </reaction>
</comment>
<dbReference type="GO" id="GO:0003855">
    <property type="term" value="F:3-dehydroquinate dehydratase activity"/>
    <property type="evidence" value="ECO:0007669"/>
    <property type="project" value="UniProtKB-UniRule"/>
</dbReference>
<dbReference type="OrthoDB" id="9813659at2"/>
<dbReference type="GO" id="GO:0046279">
    <property type="term" value="P:3,4-dihydroxybenzoate biosynthetic process"/>
    <property type="evidence" value="ECO:0007669"/>
    <property type="project" value="TreeGrafter"/>
</dbReference>
<evidence type="ECO:0000256" key="3">
    <source>
        <dbReference type="ARBA" id="ARBA00023141"/>
    </source>
</evidence>
<keyword evidence="3 6" id="KW-0057">Aromatic amino acid biosynthesis</keyword>
<comment type="pathway">
    <text evidence="6">Metabolic intermediate biosynthesis; chorismate biosynthesis; chorismate from D-erythrose 4-phosphate and phosphoenolpyruvate: step 3/7.</text>
</comment>
<comment type="function">
    <text evidence="6">Involved in the third step of the chorismate pathway, which leads to the biosynthesis of aromatic amino acids. Catalyzes the cis-dehydration of 3-dehydroquinate (DHQ) and introduces the first double bond of the aromatic ring to yield 3-dehydroshikimate.</text>
</comment>
<dbReference type="NCBIfam" id="TIGR01093">
    <property type="entry name" value="aroD"/>
    <property type="match status" value="1"/>
</dbReference>
<dbReference type="InterPro" id="IPR050146">
    <property type="entry name" value="Type-I_3-dehydroquinase"/>
</dbReference>
<dbReference type="InterPro" id="IPR013785">
    <property type="entry name" value="Aldolase_TIM"/>
</dbReference>
<dbReference type="Pfam" id="PF01487">
    <property type="entry name" value="DHquinase_I"/>
    <property type="match status" value="1"/>
</dbReference>
<dbReference type="InterPro" id="IPR001381">
    <property type="entry name" value="DHquinase_I"/>
</dbReference>
<dbReference type="Proteomes" id="UP000439550">
    <property type="component" value="Unassembled WGS sequence"/>
</dbReference>
<dbReference type="RefSeq" id="WP_153496694.1">
    <property type="nucleotide sequence ID" value="NZ_CAXYUY010000002.1"/>
</dbReference>
<evidence type="ECO:0000313" key="7">
    <source>
        <dbReference type="EMBL" id="MQW40030.1"/>
    </source>
</evidence>
<keyword evidence="8" id="KW-1185">Reference proteome</keyword>
<comment type="caution">
    <text evidence="6">Lacks conserved residue(s) required for the propagation of feature annotation.</text>
</comment>
<sequence>MRKTKIAVPIMPISIAEIENFDLKSFQKADIIEWRIDFMPQNLIFEAAALIFKKFDMFQILLTIRTAKEGGALEISNQHYVHILKELLKYNPDFIDVEYFSYPKALAELSEVKDKIVLSYHNFSEMPTDLTQRLLRMNKEKTAFVKVAVMPQRECDVIDLLQITRDLTLEYGRKFITIAMSDLGKLTRVSGYITGSCWTFASVLEASAPGQIELDDMSRLLDLFENEA</sequence>
<dbReference type="EC" id="4.2.1.10" evidence="6"/>
<keyword evidence="5 6" id="KW-0704">Schiff base</keyword>
<organism evidence="7 8">
    <name type="scientific">Lactococcus hircilactis</name>
    <dbReference type="NCBI Taxonomy" id="1494462"/>
    <lineage>
        <taxon>Bacteria</taxon>
        <taxon>Bacillati</taxon>
        <taxon>Bacillota</taxon>
        <taxon>Bacilli</taxon>
        <taxon>Lactobacillales</taxon>
        <taxon>Streptococcaceae</taxon>
        <taxon>Lactococcus</taxon>
    </lineage>
</organism>
<evidence type="ECO:0000256" key="5">
    <source>
        <dbReference type="ARBA" id="ARBA00023270"/>
    </source>
</evidence>
<dbReference type="GO" id="GO:0009423">
    <property type="term" value="P:chorismate biosynthetic process"/>
    <property type="evidence" value="ECO:0007669"/>
    <property type="project" value="UniProtKB-UniRule"/>
</dbReference>